<dbReference type="AlphaFoldDB" id="A0A431VGS7"/>
<dbReference type="InterPro" id="IPR050491">
    <property type="entry name" value="AmpC-like"/>
</dbReference>
<dbReference type="InterPro" id="IPR001466">
    <property type="entry name" value="Beta-lactam-related"/>
</dbReference>
<feature type="domain" description="Beta-lactamase-related" evidence="1">
    <location>
        <begin position="41"/>
        <end position="346"/>
    </location>
</feature>
<dbReference type="Pfam" id="PF00144">
    <property type="entry name" value="Beta-lactamase"/>
    <property type="match status" value="1"/>
</dbReference>
<keyword evidence="2" id="KW-0378">Hydrolase</keyword>
<name>A0A431VGS7_9PROT</name>
<dbReference type="EMBL" id="RXMA01000010">
    <property type="protein sequence ID" value="RTR19889.1"/>
    <property type="molecule type" value="Genomic_DNA"/>
</dbReference>
<gene>
    <name evidence="2" type="ORF">EJ903_12920</name>
</gene>
<sequence>MADALDDPARMAFLIDGLQQLLNESAASTGAAEVGRAATVAVVSVQQDGWSWSVGLTRRGMADARPAPDARGLVYSLTKSLMAAAVLRLAARGMVDPDGPAAFWLPELADRDEAVTVANLLEHRAGLPDYGGRADYHQAVAAGDPSWSEEEFLARCGLSGPPVGSFAYSNIGYLLVRRLLVRASGLPFALALREEVFAPLGLTSANVPVDRADLAGLLFGSSPLYGGAAVADRYHPGWVAHGVAAMTARDAARFVHGLSDPAYLPAALAQRMRCGAPVNAPMGGRPWVEPGYGLGLMVERDPARGGFWGHTGGGPGLTVAAYHCPGGGAPEAGPLSVAVFTDSEDPALAEWMAVEAVQSLR</sequence>
<dbReference type="InterPro" id="IPR012338">
    <property type="entry name" value="Beta-lactam/transpept-like"/>
</dbReference>
<comment type="caution">
    <text evidence="2">The sequence shown here is derived from an EMBL/GenBank/DDBJ whole genome shotgun (WGS) entry which is preliminary data.</text>
</comment>
<dbReference type="RefSeq" id="WP_126615810.1">
    <property type="nucleotide sequence ID" value="NZ_JBHUCY010000043.1"/>
</dbReference>
<dbReference type="PANTHER" id="PTHR46825">
    <property type="entry name" value="D-ALANYL-D-ALANINE-CARBOXYPEPTIDASE/ENDOPEPTIDASE AMPH"/>
    <property type="match status" value="1"/>
</dbReference>
<organism evidence="2 3">
    <name type="scientific">Azospirillum griseum</name>
    <dbReference type="NCBI Taxonomy" id="2496639"/>
    <lineage>
        <taxon>Bacteria</taxon>
        <taxon>Pseudomonadati</taxon>
        <taxon>Pseudomonadota</taxon>
        <taxon>Alphaproteobacteria</taxon>
        <taxon>Rhodospirillales</taxon>
        <taxon>Azospirillaceae</taxon>
        <taxon>Azospirillum</taxon>
    </lineage>
</organism>
<dbReference type="GO" id="GO:0016787">
    <property type="term" value="F:hydrolase activity"/>
    <property type="evidence" value="ECO:0007669"/>
    <property type="project" value="UniProtKB-KW"/>
</dbReference>
<accession>A0A431VGS7</accession>
<dbReference type="Proteomes" id="UP000277007">
    <property type="component" value="Unassembled WGS sequence"/>
</dbReference>
<dbReference type="SUPFAM" id="SSF56601">
    <property type="entry name" value="beta-lactamase/transpeptidase-like"/>
    <property type="match status" value="1"/>
</dbReference>
<reference evidence="2 3" key="1">
    <citation type="submission" date="2018-12" db="EMBL/GenBank/DDBJ databases">
        <authorList>
            <person name="Yang Y."/>
        </authorList>
    </citation>
    <scope>NUCLEOTIDE SEQUENCE [LARGE SCALE GENOMIC DNA]</scope>
    <source>
        <strain evidence="2 3">L-25-5w-1</strain>
    </source>
</reference>
<evidence type="ECO:0000259" key="1">
    <source>
        <dbReference type="Pfam" id="PF00144"/>
    </source>
</evidence>
<keyword evidence="3" id="KW-1185">Reference proteome</keyword>
<proteinExistence type="predicted"/>
<dbReference type="OrthoDB" id="5377981at2"/>
<evidence type="ECO:0000313" key="2">
    <source>
        <dbReference type="EMBL" id="RTR19889.1"/>
    </source>
</evidence>
<evidence type="ECO:0000313" key="3">
    <source>
        <dbReference type="Proteomes" id="UP000277007"/>
    </source>
</evidence>
<dbReference type="PANTHER" id="PTHR46825:SF7">
    <property type="entry name" value="D-ALANYL-D-ALANINE CARBOXYPEPTIDASE"/>
    <property type="match status" value="1"/>
</dbReference>
<protein>
    <submittedName>
        <fullName evidence="2">Class A beta-lactamase-related serine hydrolase</fullName>
    </submittedName>
</protein>
<dbReference type="Gene3D" id="3.40.710.10">
    <property type="entry name" value="DD-peptidase/beta-lactamase superfamily"/>
    <property type="match status" value="1"/>
</dbReference>